<dbReference type="Gene3D" id="2.60.220.50">
    <property type="match status" value="1"/>
</dbReference>
<dbReference type="Pfam" id="PF02793">
    <property type="entry name" value="HRM"/>
    <property type="match status" value="1"/>
</dbReference>
<evidence type="ECO:0000256" key="5">
    <source>
        <dbReference type="ARBA" id="ARBA00023040"/>
    </source>
</evidence>
<dbReference type="SMART" id="SM00008">
    <property type="entry name" value="HormR"/>
    <property type="match status" value="1"/>
</dbReference>
<evidence type="ECO:0000256" key="7">
    <source>
        <dbReference type="ARBA" id="ARBA00023170"/>
    </source>
</evidence>
<keyword evidence="4 10" id="KW-1133">Transmembrane helix</keyword>
<dbReference type="SUPFAM" id="SSF111418">
    <property type="entry name" value="Hormone receptor domain"/>
    <property type="match status" value="1"/>
</dbReference>
<feature type="transmembrane region" description="Helical" evidence="10">
    <location>
        <begin position="559"/>
        <end position="581"/>
    </location>
</feature>
<evidence type="ECO:0000259" key="13">
    <source>
        <dbReference type="PROSITE" id="PS50261"/>
    </source>
</evidence>
<keyword evidence="6 10" id="KW-0472">Membrane</keyword>
<feature type="transmembrane region" description="Helical" evidence="10">
    <location>
        <begin position="700"/>
        <end position="722"/>
    </location>
</feature>
<dbReference type="InterPro" id="IPR017981">
    <property type="entry name" value="GPCR_2-like_7TM"/>
</dbReference>
<feature type="domain" description="G-protein coupled receptors family 2 profile 2" evidence="13">
    <location>
        <begin position="556"/>
        <end position="796"/>
    </location>
</feature>
<feature type="domain" description="G-protein coupled receptors family 2 profile 1" evidence="12">
    <location>
        <begin position="208"/>
        <end position="261"/>
    </location>
</feature>
<dbReference type="PANTHER" id="PTHR12011:SF347">
    <property type="entry name" value="FI21270P1-RELATED"/>
    <property type="match status" value="1"/>
</dbReference>
<keyword evidence="7" id="KW-0675">Receptor</keyword>
<dbReference type="Gene3D" id="1.20.1070.10">
    <property type="entry name" value="Rhodopsin 7-helix transmembrane proteins"/>
    <property type="match status" value="1"/>
</dbReference>
<dbReference type="Gene3D" id="4.10.1240.10">
    <property type="entry name" value="GPCR, family 2, extracellular hormone receptor domain"/>
    <property type="match status" value="1"/>
</dbReference>
<evidence type="ECO:0000313" key="15">
    <source>
        <dbReference type="Proteomes" id="UP001497382"/>
    </source>
</evidence>
<dbReference type="InterPro" id="IPR000832">
    <property type="entry name" value="GPCR_2_secretin-like"/>
</dbReference>
<organism evidence="14 15">
    <name type="scientific">Larinioides sclopetarius</name>
    <dbReference type="NCBI Taxonomy" id="280406"/>
    <lineage>
        <taxon>Eukaryota</taxon>
        <taxon>Metazoa</taxon>
        <taxon>Ecdysozoa</taxon>
        <taxon>Arthropoda</taxon>
        <taxon>Chelicerata</taxon>
        <taxon>Arachnida</taxon>
        <taxon>Araneae</taxon>
        <taxon>Araneomorphae</taxon>
        <taxon>Entelegynae</taxon>
        <taxon>Araneoidea</taxon>
        <taxon>Araneidae</taxon>
        <taxon>Larinioides</taxon>
    </lineage>
</organism>
<name>A0AAV2BVH2_9ARAC</name>
<keyword evidence="5" id="KW-0297">G-protein coupled receptor</keyword>
<evidence type="ECO:0000256" key="9">
    <source>
        <dbReference type="SAM" id="MobiDB-lite"/>
    </source>
</evidence>
<evidence type="ECO:0000256" key="4">
    <source>
        <dbReference type="ARBA" id="ARBA00022989"/>
    </source>
</evidence>
<feature type="transmembrane region" description="Helical" evidence="10">
    <location>
        <begin position="662"/>
        <end position="680"/>
    </location>
</feature>
<evidence type="ECO:0000256" key="1">
    <source>
        <dbReference type="ARBA" id="ARBA00004141"/>
    </source>
</evidence>
<dbReference type="Pfam" id="PF00002">
    <property type="entry name" value="7tm_2"/>
    <property type="match status" value="1"/>
</dbReference>
<feature type="region of interest" description="Disordered" evidence="9">
    <location>
        <begin position="111"/>
        <end position="143"/>
    </location>
</feature>
<keyword evidence="15" id="KW-1185">Reference proteome</keyword>
<evidence type="ECO:0000256" key="8">
    <source>
        <dbReference type="ARBA" id="ARBA00023224"/>
    </source>
</evidence>
<gene>
    <name evidence="14" type="ORF">LARSCL_LOCUS21275</name>
</gene>
<dbReference type="GO" id="GO:0007166">
    <property type="term" value="P:cell surface receptor signaling pathway"/>
    <property type="evidence" value="ECO:0007669"/>
    <property type="project" value="InterPro"/>
</dbReference>
<feature type="transmembrane region" description="Helical" evidence="10">
    <location>
        <begin position="588"/>
        <end position="609"/>
    </location>
</feature>
<dbReference type="PANTHER" id="PTHR12011">
    <property type="entry name" value="ADHESION G-PROTEIN COUPLED RECEPTOR"/>
    <property type="match status" value="1"/>
</dbReference>
<reference evidence="14 15" key="1">
    <citation type="submission" date="2024-04" db="EMBL/GenBank/DDBJ databases">
        <authorList>
            <person name="Rising A."/>
            <person name="Reimegard J."/>
            <person name="Sonavane S."/>
            <person name="Akerstrom W."/>
            <person name="Nylinder S."/>
            <person name="Hedman E."/>
            <person name="Kallberg Y."/>
        </authorList>
    </citation>
    <scope>NUCLEOTIDE SEQUENCE [LARGE SCALE GENOMIC DNA]</scope>
</reference>
<comment type="subcellular location">
    <subcellularLocation>
        <location evidence="1">Membrane</location>
        <topology evidence="1">Multi-pass membrane protein</topology>
    </subcellularLocation>
</comment>
<dbReference type="InterPro" id="IPR046338">
    <property type="entry name" value="GAIN_dom_sf"/>
</dbReference>
<evidence type="ECO:0000256" key="3">
    <source>
        <dbReference type="ARBA" id="ARBA00022729"/>
    </source>
</evidence>
<feature type="transmembrane region" description="Helical" evidence="10">
    <location>
        <begin position="775"/>
        <end position="795"/>
    </location>
</feature>
<evidence type="ECO:0000256" key="11">
    <source>
        <dbReference type="SAM" id="SignalP"/>
    </source>
</evidence>
<feature type="compositionally biased region" description="Low complexity" evidence="9">
    <location>
        <begin position="121"/>
        <end position="137"/>
    </location>
</feature>
<keyword evidence="3 11" id="KW-0732">Signal</keyword>
<dbReference type="GO" id="GO:0004930">
    <property type="term" value="F:G protein-coupled receptor activity"/>
    <property type="evidence" value="ECO:0007669"/>
    <property type="project" value="UniProtKB-KW"/>
</dbReference>
<dbReference type="PROSITE" id="PS50261">
    <property type="entry name" value="G_PROTEIN_RECEP_F2_4"/>
    <property type="match status" value="1"/>
</dbReference>
<evidence type="ECO:0000256" key="2">
    <source>
        <dbReference type="ARBA" id="ARBA00022692"/>
    </source>
</evidence>
<accession>A0AAV2BVH2</accession>
<evidence type="ECO:0000259" key="12">
    <source>
        <dbReference type="PROSITE" id="PS50227"/>
    </source>
</evidence>
<sequence>MHLFVCLTSFMLTIHLSTLRASNSSKTTESTVEALIFHTLAPNSSLKINSESPSEPQLSMLNSTLSEATSWTTNSLDLAPNESSNKAPTTSFASEAHSLTEIQTEMVTSLTTEQEPSKIPSTTSSATTLQSSSTTLRATEEQGREISTMNTVLSSTENIQMILRTIRPPVFSENITAYKEMVEHNAILTTDPESSTDKGINIIVGHKCTRIFQDSILWNDTDGGMLALKSCPSGYQGNMYRPCFSNGKWGSVDYSECRLDHLGRMRHMIVHQVQKGMLGNMYVLAEEFSKYISSVDMKSPMDRLEAFEILNIFLKLDMNLKMDKTRDTKYIQTLLHSCNELIKKKTVLFPPGSQENKLITEKSVEMVFDLTYFAERCLRGLLKTQKKQIAFRSSPNVVLYLYRGKLSGQFTLMNFTTEHERDDEMSSLFNLEKTLERSAYALIWIKGLRGLLSTTELLVNSDVAVATILSPLNSLNHMAHPPTFDIGLRMEKAQLDGYTLECGQLWNMTQLWNTKDCIKASIKGDIVTCRCHHLGSIALLLQEESHGSSLNPVTPIGKLISASCIISLTITVLTLIVNFFLKRGEQHLSIFIFINMIVCMVAIQVILLYGVNKEDQTELCLSFAMLLHYLFIVLSCWVVAYSVNLLKRLRSNMEYTGRPRDYCAVCWISPGIMLIVAFILNPHGYETTLYCWMSIQRGILWSFVFPVTGLILINTIVMILALKTFNEQMSVTHRTEICKTSNSLRAGITLLPMFAINWFFGILAVEDSFNTGLQFIFFFTNSMQGILTFIFFCLMDTNIQASFRMKVAEVSRKPKVSAMKLTKSGSFPILERSLITLTDDRRRLDCTPLLASRMAYHDVAEDPCCSNIRV</sequence>
<comment type="caution">
    <text evidence="14">The sequence shown here is derived from an EMBL/GenBank/DDBJ whole genome shotgun (WGS) entry which is preliminary data.</text>
</comment>
<feature type="transmembrane region" description="Helical" evidence="10">
    <location>
        <begin position="621"/>
        <end position="641"/>
    </location>
</feature>
<protein>
    <submittedName>
        <fullName evidence="14">Uncharacterized protein</fullName>
    </submittedName>
</protein>
<evidence type="ECO:0000313" key="14">
    <source>
        <dbReference type="EMBL" id="CAL1299298.1"/>
    </source>
</evidence>
<dbReference type="InterPro" id="IPR036445">
    <property type="entry name" value="GPCR_2_extracell_dom_sf"/>
</dbReference>
<feature type="chain" id="PRO_5043539251" evidence="11">
    <location>
        <begin position="22"/>
        <end position="870"/>
    </location>
</feature>
<dbReference type="InterPro" id="IPR001879">
    <property type="entry name" value="GPCR_2_extracellular_dom"/>
</dbReference>
<keyword evidence="2 10" id="KW-0812">Transmembrane</keyword>
<feature type="signal peptide" evidence="11">
    <location>
        <begin position="1"/>
        <end position="21"/>
    </location>
</feature>
<dbReference type="PROSITE" id="PS50227">
    <property type="entry name" value="G_PROTEIN_RECEP_F2_3"/>
    <property type="match status" value="1"/>
</dbReference>
<dbReference type="AlphaFoldDB" id="A0AAV2BVH2"/>
<dbReference type="GO" id="GO:0005886">
    <property type="term" value="C:plasma membrane"/>
    <property type="evidence" value="ECO:0007669"/>
    <property type="project" value="TreeGrafter"/>
</dbReference>
<evidence type="ECO:0000256" key="10">
    <source>
        <dbReference type="SAM" id="Phobius"/>
    </source>
</evidence>
<feature type="transmembrane region" description="Helical" evidence="10">
    <location>
        <begin position="743"/>
        <end position="763"/>
    </location>
</feature>
<dbReference type="Proteomes" id="UP001497382">
    <property type="component" value="Unassembled WGS sequence"/>
</dbReference>
<dbReference type="EMBL" id="CAXIEN010000493">
    <property type="protein sequence ID" value="CAL1299298.1"/>
    <property type="molecule type" value="Genomic_DNA"/>
</dbReference>
<keyword evidence="8" id="KW-0807">Transducer</keyword>
<evidence type="ECO:0000256" key="6">
    <source>
        <dbReference type="ARBA" id="ARBA00023136"/>
    </source>
</evidence>
<proteinExistence type="predicted"/>